<protein>
    <submittedName>
        <fullName evidence="2">Uncharacterized protein</fullName>
    </submittedName>
</protein>
<sequence>MVVIDGGHFIFSAIFVRAPWLYCCLFTHNLIDKMFGEHPEVAIDTSLSCSLSFGTRRLHGKVAPPLHRRRSATGDEEAASTGREPSWDLRGKVPVAAPSCSAFLDVPLARAMPDNESSRCFTCTPGVATRLRRCLGFAWLIMNLSSFSLKPSGAVTPSWIVYCVARY</sequence>
<reference evidence="2" key="1">
    <citation type="journal article" date="2022" name="bioRxiv">
        <title>Genomics of Preaxostyla Flagellates Illuminates Evolutionary Transitions and the Path Towards Mitochondrial Loss.</title>
        <authorList>
            <person name="Novak L.V.F."/>
            <person name="Treitli S.C."/>
            <person name="Pyrih J."/>
            <person name="Halakuc P."/>
            <person name="Pipaliya S.V."/>
            <person name="Vacek V."/>
            <person name="Brzon O."/>
            <person name="Soukal P."/>
            <person name="Eme L."/>
            <person name="Dacks J.B."/>
            <person name="Karnkowska A."/>
            <person name="Elias M."/>
            <person name="Hampl V."/>
        </authorList>
    </citation>
    <scope>NUCLEOTIDE SEQUENCE</scope>
    <source>
        <strain evidence="2">RCP-MX</strain>
    </source>
</reference>
<organism evidence="2 3">
    <name type="scientific">Paratrimastix pyriformis</name>
    <dbReference type="NCBI Taxonomy" id="342808"/>
    <lineage>
        <taxon>Eukaryota</taxon>
        <taxon>Metamonada</taxon>
        <taxon>Preaxostyla</taxon>
        <taxon>Paratrimastigidae</taxon>
        <taxon>Paratrimastix</taxon>
    </lineage>
</organism>
<evidence type="ECO:0000313" key="2">
    <source>
        <dbReference type="EMBL" id="KAJ4453384.1"/>
    </source>
</evidence>
<name>A0ABQ8U2B4_9EUKA</name>
<dbReference type="EMBL" id="JAPMOS010000270">
    <property type="protein sequence ID" value="KAJ4453384.1"/>
    <property type="molecule type" value="Genomic_DNA"/>
</dbReference>
<proteinExistence type="predicted"/>
<gene>
    <name evidence="2" type="ORF">PAPYR_12154</name>
</gene>
<feature type="region of interest" description="Disordered" evidence="1">
    <location>
        <begin position="64"/>
        <end position="86"/>
    </location>
</feature>
<comment type="caution">
    <text evidence="2">The sequence shown here is derived from an EMBL/GenBank/DDBJ whole genome shotgun (WGS) entry which is preliminary data.</text>
</comment>
<dbReference type="Proteomes" id="UP001141327">
    <property type="component" value="Unassembled WGS sequence"/>
</dbReference>
<evidence type="ECO:0000256" key="1">
    <source>
        <dbReference type="SAM" id="MobiDB-lite"/>
    </source>
</evidence>
<accession>A0ABQ8U2B4</accession>
<keyword evidence="3" id="KW-1185">Reference proteome</keyword>
<evidence type="ECO:0000313" key="3">
    <source>
        <dbReference type="Proteomes" id="UP001141327"/>
    </source>
</evidence>